<reference evidence="2" key="1">
    <citation type="submission" date="2016-06" db="EMBL/GenBank/DDBJ databases">
        <title>Four novel species of enterococci isolated from chicken manure.</title>
        <authorList>
            <person name="Van Tyne D."/>
        </authorList>
    </citation>
    <scope>NUCLEOTIDE SEQUENCE [LARGE SCALE GENOMIC DNA]</scope>
    <source>
        <strain evidence="2">JM9A</strain>
    </source>
</reference>
<keyword evidence="2" id="KW-1185">Reference proteome</keyword>
<protein>
    <submittedName>
        <fullName evidence="1">Uncharacterized protein</fullName>
    </submittedName>
</protein>
<accession>A0ABV0EYT9</accession>
<name>A0ABV0EYT9_9ENTE</name>
<sequence>MAKDRKELEKESIRLLGELRSRNLLFAAKWLYEREYLVLSLNQIKNQLNILAKNPQTGDNESFHVEGNSLKKMVFVNRRFKTWDFETVFTSTKNEQ</sequence>
<dbReference type="Proteomes" id="UP001429357">
    <property type="component" value="Unassembled WGS sequence"/>
</dbReference>
<reference evidence="1 2" key="2">
    <citation type="submission" date="2024-02" db="EMBL/GenBank/DDBJ databases">
        <title>The Genome Sequence of Enterococcus diestrammenae JM9A.</title>
        <authorList>
            <person name="Earl A."/>
            <person name="Manson A."/>
            <person name="Gilmore M."/>
            <person name="Sanders J."/>
            <person name="Shea T."/>
            <person name="Howe W."/>
            <person name="Livny J."/>
            <person name="Cuomo C."/>
            <person name="Neafsey D."/>
            <person name="Birren B."/>
        </authorList>
    </citation>
    <scope>NUCLEOTIDE SEQUENCE [LARGE SCALE GENOMIC DNA]</scope>
    <source>
        <strain evidence="1 2">JM9A</strain>
    </source>
</reference>
<evidence type="ECO:0000313" key="1">
    <source>
        <dbReference type="EMBL" id="MEO1780978.1"/>
    </source>
</evidence>
<organism evidence="1 2">
    <name type="scientific">Enterococcus diestrammenae</name>
    <dbReference type="NCBI Taxonomy" id="1155073"/>
    <lineage>
        <taxon>Bacteria</taxon>
        <taxon>Bacillati</taxon>
        <taxon>Bacillota</taxon>
        <taxon>Bacilli</taxon>
        <taxon>Lactobacillales</taxon>
        <taxon>Enterococcaceae</taxon>
        <taxon>Enterococcus</taxon>
    </lineage>
</organism>
<evidence type="ECO:0000313" key="2">
    <source>
        <dbReference type="Proteomes" id="UP001429357"/>
    </source>
</evidence>
<proteinExistence type="predicted"/>
<comment type="caution">
    <text evidence="1">The sequence shown here is derived from an EMBL/GenBank/DDBJ whole genome shotgun (WGS) entry which is preliminary data.</text>
</comment>
<gene>
    <name evidence="1" type="ORF">BAU18_000556</name>
</gene>
<dbReference type="EMBL" id="MAEI02000001">
    <property type="protein sequence ID" value="MEO1780978.1"/>
    <property type="molecule type" value="Genomic_DNA"/>
</dbReference>
<dbReference type="RefSeq" id="WP_161870604.1">
    <property type="nucleotide sequence ID" value="NZ_MAEI02000001.1"/>
</dbReference>